<protein>
    <submittedName>
        <fullName evidence="2">Uncharacterized protein</fullName>
    </submittedName>
</protein>
<sequence length="234" mass="25856">MVFNPESAVTINAGIPAECKQFNDYLATRSYVDGYEPTARDAALYSHFKKDINAGQFPHVARWHAHIASFSDQEREKWTGGAQTSASTKGNDKPAAPKGDSKPDAGGDDDFDLFDSEEEDDEEKQRLTEKRLADYAAKKSKKPGPIAKSNIIYDVKPWDDTINIDDIEKAVRGIEMDGLTWGTAKKVPVAFGLNKLQICCVVEDEKVSTDSLEESICAFEDLVQSIDVVAFNKV</sequence>
<accession>A0AC35GCK7</accession>
<dbReference type="Proteomes" id="UP000887580">
    <property type="component" value="Unplaced"/>
</dbReference>
<reference evidence="2" key="1">
    <citation type="submission" date="2022-11" db="UniProtKB">
        <authorList>
            <consortium name="WormBaseParasite"/>
        </authorList>
    </citation>
    <scope>IDENTIFICATION</scope>
</reference>
<evidence type="ECO:0000313" key="1">
    <source>
        <dbReference type="Proteomes" id="UP000887580"/>
    </source>
</evidence>
<organism evidence="1 2">
    <name type="scientific">Panagrolaimus sp. PS1159</name>
    <dbReference type="NCBI Taxonomy" id="55785"/>
    <lineage>
        <taxon>Eukaryota</taxon>
        <taxon>Metazoa</taxon>
        <taxon>Ecdysozoa</taxon>
        <taxon>Nematoda</taxon>
        <taxon>Chromadorea</taxon>
        <taxon>Rhabditida</taxon>
        <taxon>Tylenchina</taxon>
        <taxon>Panagrolaimomorpha</taxon>
        <taxon>Panagrolaimoidea</taxon>
        <taxon>Panagrolaimidae</taxon>
        <taxon>Panagrolaimus</taxon>
    </lineage>
</organism>
<name>A0AC35GCK7_9BILA</name>
<proteinExistence type="predicted"/>
<evidence type="ECO:0000313" key="2">
    <source>
        <dbReference type="WBParaSite" id="PS1159_v2.g3976.t1"/>
    </source>
</evidence>
<dbReference type="WBParaSite" id="PS1159_v2.g3976.t1">
    <property type="protein sequence ID" value="PS1159_v2.g3976.t1"/>
    <property type="gene ID" value="PS1159_v2.g3976"/>
</dbReference>